<dbReference type="EMBL" id="VSSQ01115906">
    <property type="protein sequence ID" value="MPN51129.1"/>
    <property type="molecule type" value="Genomic_DNA"/>
</dbReference>
<dbReference type="AlphaFoldDB" id="A0A645IKY6"/>
<accession>A0A645IKY6</accession>
<proteinExistence type="predicted"/>
<sequence>MEAVNRDLFLASRHCYRRFQTDPADYPQHVDIDQIVADIFPIGIDFVVAFRHVRADEIVHPPCQRQFQSRQQLRRNWNRHLLAGLELLHPDAFQIDVDPVPAQHHAVLQPLAGEHPQQIDHSDLVFIQQPQLRIVEGGQQRLLLFPGEGTPAGGQRLFFPLFAL</sequence>
<comment type="caution">
    <text evidence="1">The sequence shown here is derived from an EMBL/GenBank/DDBJ whole genome shotgun (WGS) entry which is preliminary data.</text>
</comment>
<gene>
    <name evidence="1" type="ORF">SDC9_198771</name>
</gene>
<organism evidence="1">
    <name type="scientific">bioreactor metagenome</name>
    <dbReference type="NCBI Taxonomy" id="1076179"/>
    <lineage>
        <taxon>unclassified sequences</taxon>
        <taxon>metagenomes</taxon>
        <taxon>ecological metagenomes</taxon>
    </lineage>
</organism>
<reference evidence="1" key="1">
    <citation type="submission" date="2019-08" db="EMBL/GenBank/DDBJ databases">
        <authorList>
            <person name="Kucharzyk K."/>
            <person name="Murdoch R.W."/>
            <person name="Higgins S."/>
            <person name="Loffler F."/>
        </authorList>
    </citation>
    <scope>NUCLEOTIDE SEQUENCE</scope>
</reference>
<protein>
    <submittedName>
        <fullName evidence="1">Uncharacterized protein</fullName>
    </submittedName>
</protein>
<name>A0A645IKY6_9ZZZZ</name>
<evidence type="ECO:0000313" key="1">
    <source>
        <dbReference type="EMBL" id="MPN51129.1"/>
    </source>
</evidence>